<evidence type="ECO:0000256" key="5">
    <source>
        <dbReference type="SAM" id="MobiDB-lite"/>
    </source>
</evidence>
<name>A0A8J7M6T8_9RHOB</name>
<dbReference type="PANTHER" id="PTHR30417:SF1">
    <property type="entry name" value="N-ACETYLMURAMOYL-L-ALANINE AMIDASE AMID"/>
    <property type="match status" value="1"/>
</dbReference>
<dbReference type="GO" id="GO:0008745">
    <property type="term" value="F:N-acetylmuramoyl-L-alanine amidase activity"/>
    <property type="evidence" value="ECO:0007669"/>
    <property type="project" value="UniProtKB-EC"/>
</dbReference>
<keyword evidence="4" id="KW-0961">Cell wall biogenesis/degradation</keyword>
<feature type="domain" description="N-acetylmuramoyl-L-alanine amidase" evidence="6">
    <location>
        <begin position="15"/>
        <end position="152"/>
    </location>
</feature>
<evidence type="ECO:0000256" key="3">
    <source>
        <dbReference type="ARBA" id="ARBA00022801"/>
    </source>
</evidence>
<dbReference type="GO" id="GO:0009254">
    <property type="term" value="P:peptidoglycan turnover"/>
    <property type="evidence" value="ECO:0007669"/>
    <property type="project" value="TreeGrafter"/>
</dbReference>
<dbReference type="Proteomes" id="UP000655420">
    <property type="component" value="Unassembled WGS sequence"/>
</dbReference>
<evidence type="ECO:0000313" key="7">
    <source>
        <dbReference type="EMBL" id="MBK0399656.1"/>
    </source>
</evidence>
<dbReference type="Gene3D" id="1.10.101.10">
    <property type="entry name" value="PGBD-like superfamily/PGBD"/>
    <property type="match status" value="1"/>
</dbReference>
<dbReference type="CDD" id="cd06583">
    <property type="entry name" value="PGRP"/>
    <property type="match status" value="1"/>
</dbReference>
<dbReference type="SMART" id="SM00644">
    <property type="entry name" value="Ami_2"/>
    <property type="match status" value="1"/>
</dbReference>
<organism evidence="7 8">
    <name type="scientific">Thermohalobaculum xanthum</name>
    <dbReference type="NCBI Taxonomy" id="2753746"/>
    <lineage>
        <taxon>Bacteria</taxon>
        <taxon>Pseudomonadati</taxon>
        <taxon>Pseudomonadota</taxon>
        <taxon>Alphaproteobacteria</taxon>
        <taxon>Rhodobacterales</taxon>
        <taxon>Paracoccaceae</taxon>
        <taxon>Thermohalobaculum</taxon>
    </lineage>
</organism>
<gene>
    <name evidence="7" type="ORF">H0I76_10665</name>
</gene>
<accession>A0A8J7M6T8</accession>
<dbReference type="InterPro" id="IPR002502">
    <property type="entry name" value="Amidase_domain"/>
</dbReference>
<sequence length="257" mass="27394">MTKGDGATAPVERPSPNQGPRRGGARADMVVLHYTGMSDCAGALDRLCDPSAEVSAHYVVDLNGRIFALVPESARAWHAGVAAWGAVTDVNSRSIGIEIVNPGHELGHPPFPEPQMLAVERLLAGILERHAIAPERVVGHACVAPGRKRDPGEKFDWRRLARAGLSVWLDADDTAQPDGPADPAAFRDAARRFGYPVGEGAGWDDALRAVWASFAMRFRPADAARGALPGRAALRHLERLAASWPVAPERASSISAD</sequence>
<dbReference type="GO" id="GO:0009253">
    <property type="term" value="P:peptidoglycan catabolic process"/>
    <property type="evidence" value="ECO:0007669"/>
    <property type="project" value="InterPro"/>
</dbReference>
<comment type="catalytic activity">
    <reaction evidence="1">
        <text>Hydrolyzes the link between N-acetylmuramoyl residues and L-amino acid residues in certain cell-wall glycopeptides.</text>
        <dbReference type="EC" id="3.5.1.28"/>
    </reaction>
</comment>
<comment type="caution">
    <text evidence="7">The sequence shown here is derived from an EMBL/GenBank/DDBJ whole genome shotgun (WGS) entry which is preliminary data.</text>
</comment>
<dbReference type="InterPro" id="IPR036505">
    <property type="entry name" value="Amidase/PGRP_sf"/>
</dbReference>
<dbReference type="EC" id="3.5.1.28" evidence="2"/>
<evidence type="ECO:0000259" key="6">
    <source>
        <dbReference type="SMART" id="SM00644"/>
    </source>
</evidence>
<evidence type="ECO:0000256" key="1">
    <source>
        <dbReference type="ARBA" id="ARBA00001561"/>
    </source>
</evidence>
<proteinExistence type="predicted"/>
<dbReference type="GO" id="GO:0019867">
    <property type="term" value="C:outer membrane"/>
    <property type="evidence" value="ECO:0007669"/>
    <property type="project" value="TreeGrafter"/>
</dbReference>
<reference evidence="7" key="1">
    <citation type="submission" date="2020-12" db="EMBL/GenBank/DDBJ databases">
        <title>Bacterial taxonomy.</title>
        <authorList>
            <person name="Pan X."/>
        </authorList>
    </citation>
    <scope>NUCLEOTIDE SEQUENCE</scope>
    <source>
        <strain evidence="7">M0105</strain>
    </source>
</reference>
<dbReference type="InterPro" id="IPR036366">
    <property type="entry name" value="PGBDSf"/>
</dbReference>
<evidence type="ECO:0000256" key="4">
    <source>
        <dbReference type="ARBA" id="ARBA00023316"/>
    </source>
</evidence>
<dbReference type="InterPro" id="IPR051206">
    <property type="entry name" value="NAMLAA_amidase_2"/>
</dbReference>
<dbReference type="EMBL" id="JAEHHL010000006">
    <property type="protein sequence ID" value="MBK0399656.1"/>
    <property type="molecule type" value="Genomic_DNA"/>
</dbReference>
<keyword evidence="3" id="KW-0378">Hydrolase</keyword>
<dbReference type="Gene3D" id="3.40.80.10">
    <property type="entry name" value="Peptidoglycan recognition protein-like"/>
    <property type="match status" value="1"/>
</dbReference>
<keyword evidence="8" id="KW-1185">Reference proteome</keyword>
<evidence type="ECO:0000256" key="2">
    <source>
        <dbReference type="ARBA" id="ARBA00011901"/>
    </source>
</evidence>
<dbReference type="AlphaFoldDB" id="A0A8J7M6T8"/>
<dbReference type="RefSeq" id="WP_200609854.1">
    <property type="nucleotide sequence ID" value="NZ_JAEHHL010000006.1"/>
</dbReference>
<dbReference type="PANTHER" id="PTHR30417">
    <property type="entry name" value="N-ACETYLMURAMOYL-L-ALANINE AMIDASE AMID"/>
    <property type="match status" value="1"/>
</dbReference>
<dbReference type="SUPFAM" id="SSF55846">
    <property type="entry name" value="N-acetylmuramoyl-L-alanine amidase-like"/>
    <property type="match status" value="1"/>
</dbReference>
<evidence type="ECO:0000313" key="8">
    <source>
        <dbReference type="Proteomes" id="UP000655420"/>
    </source>
</evidence>
<feature type="region of interest" description="Disordered" evidence="5">
    <location>
        <begin position="1"/>
        <end position="24"/>
    </location>
</feature>
<dbReference type="Pfam" id="PF01510">
    <property type="entry name" value="Amidase_2"/>
    <property type="match status" value="1"/>
</dbReference>
<protein>
    <recommendedName>
        <fullName evidence="2">N-acetylmuramoyl-L-alanine amidase</fullName>
        <ecNumber evidence="2">3.5.1.28</ecNumber>
    </recommendedName>
</protein>
<dbReference type="GO" id="GO:0071555">
    <property type="term" value="P:cell wall organization"/>
    <property type="evidence" value="ECO:0007669"/>
    <property type="project" value="UniProtKB-KW"/>
</dbReference>